<comment type="pathway">
    <text evidence="8">Purine metabolism; 7-cyano-7-deazaguanine biosynthesis.</text>
</comment>
<dbReference type="Proteomes" id="UP000600139">
    <property type="component" value="Unassembled WGS sequence"/>
</dbReference>
<keyword evidence="6 8" id="KW-0411">Iron-sulfur</keyword>
<evidence type="ECO:0000256" key="5">
    <source>
        <dbReference type="ARBA" id="ARBA00023004"/>
    </source>
</evidence>
<evidence type="ECO:0000256" key="6">
    <source>
        <dbReference type="ARBA" id="ARBA00023014"/>
    </source>
</evidence>
<sequence>MSIRVHPCFLGAAMKLAKLGDGPEIFHTIQGEGVSVGMPAVFIRASRCNLHCVWCDTDHTWNFEGTPWPHEKDEVPGYAKHRKADVTFELTPLEAAGRVMAYNCGRTVITGGEPLLQENAFLEMIGRIRMEDPDHQFEVETNGTRLPSPAFHEAVNQFNVSPKLANAGMAESLIRNPAALRFFAASPKAWFKFVVAEPDDMREIEALCGSHGISRHRVLLMPEGRVSAELDRSSAWLADVCRDGGYRFCDRLHIRIWGDKRGV</sequence>
<evidence type="ECO:0000256" key="7">
    <source>
        <dbReference type="ARBA" id="ARBA00023239"/>
    </source>
</evidence>
<feature type="binding site" evidence="8">
    <location>
        <position position="48"/>
    </location>
    <ligand>
        <name>[4Fe-4S] cluster</name>
        <dbReference type="ChEBI" id="CHEBI:49883"/>
        <note>4Fe-4S-S-AdoMet</note>
    </ligand>
</feature>
<feature type="binding site" evidence="8">
    <location>
        <position position="57"/>
    </location>
    <ligand>
        <name>Mg(2+)</name>
        <dbReference type="ChEBI" id="CHEBI:18420"/>
    </ligand>
</feature>
<dbReference type="PIRSF" id="PIRSF000370">
    <property type="entry name" value="QueE"/>
    <property type="match status" value="1"/>
</dbReference>
<dbReference type="SUPFAM" id="SSF102114">
    <property type="entry name" value="Radical SAM enzymes"/>
    <property type="match status" value="1"/>
</dbReference>
<comment type="cofactor">
    <cofactor evidence="8">
        <name>S-adenosyl-L-methionine</name>
        <dbReference type="ChEBI" id="CHEBI:59789"/>
    </cofactor>
    <text evidence="8">Binds 1 S-adenosyl-L-methionine per subunit.</text>
</comment>
<proteinExistence type="inferred from homology"/>
<dbReference type="GO" id="GO:1904047">
    <property type="term" value="F:S-adenosyl-L-methionine binding"/>
    <property type="evidence" value="ECO:0007669"/>
    <property type="project" value="UniProtKB-UniRule"/>
</dbReference>
<evidence type="ECO:0000256" key="2">
    <source>
        <dbReference type="ARBA" id="ARBA00022691"/>
    </source>
</evidence>
<feature type="binding site" evidence="8">
    <location>
        <begin position="29"/>
        <end position="31"/>
    </location>
    <ligand>
        <name>substrate</name>
    </ligand>
</feature>
<name>A0A934V7V0_9BACT</name>
<feature type="binding site" evidence="8">
    <location>
        <position position="110"/>
    </location>
    <ligand>
        <name>substrate</name>
    </ligand>
</feature>
<dbReference type="PANTHER" id="PTHR42836:SF1">
    <property type="entry name" value="7-CARBOXY-7-DEAZAGUANINE SYNTHASE"/>
    <property type="match status" value="1"/>
</dbReference>
<feature type="binding site" evidence="8">
    <location>
        <position position="52"/>
    </location>
    <ligand>
        <name>[4Fe-4S] cluster</name>
        <dbReference type="ChEBI" id="CHEBI:49883"/>
        <note>4Fe-4S-S-AdoMet</note>
    </ligand>
</feature>
<dbReference type="SFLD" id="SFLDS00029">
    <property type="entry name" value="Radical_SAM"/>
    <property type="match status" value="1"/>
</dbReference>
<keyword evidence="7 8" id="KW-0456">Lyase</keyword>
<evidence type="ECO:0000256" key="3">
    <source>
        <dbReference type="ARBA" id="ARBA00022723"/>
    </source>
</evidence>
<feature type="binding site" evidence="8">
    <location>
        <position position="44"/>
    </location>
    <ligand>
        <name>substrate</name>
    </ligand>
</feature>
<comment type="function">
    <text evidence="8">Catalyzes the complex heterocyclic radical-mediated conversion of 6-carboxy-5,6,7,8-tetrahydropterin (CPH4) to 7-carboxy-7-deazaguanine (CDG), a step common to the biosynthetic pathways of all 7-deazapurine-containing compounds.</text>
</comment>
<feature type="binding site" evidence="8">
    <location>
        <begin position="161"/>
        <end position="163"/>
    </location>
    <ligand>
        <name>S-adenosyl-L-methionine</name>
        <dbReference type="ChEBI" id="CHEBI:59789"/>
    </ligand>
</feature>
<dbReference type="EMBL" id="JAENIK010000011">
    <property type="protein sequence ID" value="MBK1816547.1"/>
    <property type="molecule type" value="Genomic_DNA"/>
</dbReference>
<dbReference type="Pfam" id="PF04055">
    <property type="entry name" value="Radical_SAM"/>
    <property type="match status" value="1"/>
</dbReference>
<keyword evidence="4 8" id="KW-0460">Magnesium</keyword>
<dbReference type="Gene3D" id="3.20.20.70">
    <property type="entry name" value="Aldolase class I"/>
    <property type="match status" value="1"/>
</dbReference>
<keyword evidence="2 8" id="KW-0949">S-adenosyl-L-methionine</keyword>
<dbReference type="InterPro" id="IPR013785">
    <property type="entry name" value="Aldolase_TIM"/>
</dbReference>
<feature type="domain" description="Radical SAM core" evidence="9">
    <location>
        <begin position="35"/>
        <end position="259"/>
    </location>
</feature>
<dbReference type="InterPro" id="IPR058240">
    <property type="entry name" value="rSAM_sf"/>
</dbReference>
<feature type="binding site" evidence="8">
    <location>
        <position position="55"/>
    </location>
    <ligand>
        <name>[4Fe-4S] cluster</name>
        <dbReference type="ChEBI" id="CHEBI:49883"/>
        <note>4Fe-4S-S-AdoMet</note>
    </ligand>
</feature>
<dbReference type="GO" id="GO:0000287">
    <property type="term" value="F:magnesium ion binding"/>
    <property type="evidence" value="ECO:0007669"/>
    <property type="project" value="UniProtKB-UniRule"/>
</dbReference>
<evidence type="ECO:0000259" key="9">
    <source>
        <dbReference type="PROSITE" id="PS51918"/>
    </source>
</evidence>
<keyword evidence="11" id="KW-1185">Reference proteome</keyword>
<comment type="subunit">
    <text evidence="8">Homodimer.</text>
</comment>
<protein>
    <recommendedName>
        <fullName evidence="8">7-carboxy-7-deazaguanine synthase</fullName>
        <shortName evidence="8">CDG synthase</shortName>
        <ecNumber evidence="8">4.3.99.3</ecNumber>
    </recommendedName>
    <alternativeName>
        <fullName evidence="8">Queuosine biosynthesis protein QueE</fullName>
    </alternativeName>
</protein>
<dbReference type="InterPro" id="IPR024924">
    <property type="entry name" value="7-CO-7-deazaguanine_synth-like"/>
</dbReference>
<dbReference type="PANTHER" id="PTHR42836">
    <property type="entry name" value="7-CARBOXY-7-DEAZAGUANINE SYNTHASE"/>
    <property type="match status" value="1"/>
</dbReference>
<evidence type="ECO:0000256" key="4">
    <source>
        <dbReference type="ARBA" id="ARBA00022842"/>
    </source>
</evidence>
<evidence type="ECO:0000313" key="11">
    <source>
        <dbReference type="Proteomes" id="UP000600139"/>
    </source>
</evidence>
<evidence type="ECO:0000256" key="1">
    <source>
        <dbReference type="ARBA" id="ARBA00022485"/>
    </source>
</evidence>
<evidence type="ECO:0000313" key="10">
    <source>
        <dbReference type="EMBL" id="MBK1816547.1"/>
    </source>
</evidence>
<keyword evidence="8" id="KW-0671">Queuosine biosynthesis</keyword>
<gene>
    <name evidence="8" type="primary">queE</name>
    <name evidence="10" type="ORF">JIN84_13055</name>
</gene>
<keyword evidence="3 8" id="KW-0479">Metal-binding</keyword>
<organism evidence="10 11">
    <name type="scientific">Luteolibacter yonseiensis</name>
    <dbReference type="NCBI Taxonomy" id="1144680"/>
    <lineage>
        <taxon>Bacteria</taxon>
        <taxon>Pseudomonadati</taxon>
        <taxon>Verrucomicrobiota</taxon>
        <taxon>Verrucomicrobiia</taxon>
        <taxon>Verrucomicrobiales</taxon>
        <taxon>Verrucomicrobiaceae</taxon>
        <taxon>Luteolibacter</taxon>
    </lineage>
</organism>
<reference evidence="10" key="1">
    <citation type="submission" date="2021-01" db="EMBL/GenBank/DDBJ databases">
        <title>Modified the classification status of verrucomicrobia.</title>
        <authorList>
            <person name="Feng X."/>
        </authorList>
    </citation>
    <scope>NUCLEOTIDE SEQUENCE</scope>
    <source>
        <strain evidence="10">JCM 18052</strain>
    </source>
</reference>
<feature type="binding site" evidence="8">
    <location>
        <position position="112"/>
    </location>
    <ligand>
        <name>S-adenosyl-L-methionine</name>
        <dbReference type="ChEBI" id="CHEBI:59789"/>
    </ligand>
</feature>
<dbReference type="GO" id="GO:0016840">
    <property type="term" value="F:carbon-nitrogen lyase activity"/>
    <property type="evidence" value="ECO:0007669"/>
    <property type="project" value="UniProtKB-UniRule"/>
</dbReference>
<dbReference type="GO" id="GO:0051539">
    <property type="term" value="F:4 iron, 4 sulfur cluster binding"/>
    <property type="evidence" value="ECO:0007669"/>
    <property type="project" value="UniProtKB-UniRule"/>
</dbReference>
<dbReference type="AlphaFoldDB" id="A0A934V7V0"/>
<comment type="cofactor">
    <cofactor evidence="8">
        <name>[4Fe-4S] cluster</name>
        <dbReference type="ChEBI" id="CHEBI:49883"/>
    </cofactor>
    <text evidence="8">Binds 1 [4Fe-4S] cluster. The cluster is coordinated with 3 cysteines and an exchangeable S-adenosyl-L-methionine.</text>
</comment>
<comment type="similarity">
    <text evidence="8">Belongs to the radical SAM superfamily. 7-carboxy-7-deazaguanine synthase family.</text>
</comment>
<keyword evidence="1 8" id="KW-0004">4Fe-4S</keyword>
<accession>A0A934V7V0</accession>
<comment type="cofactor">
    <cofactor evidence="8">
        <name>Mg(2+)</name>
        <dbReference type="ChEBI" id="CHEBI:18420"/>
    </cofactor>
</comment>
<comment type="catalytic activity">
    <reaction evidence="8">
        <text>6-carboxy-5,6,7,8-tetrahydropterin + H(+) = 7-carboxy-7-carbaguanine + NH4(+)</text>
        <dbReference type="Rhea" id="RHEA:27974"/>
        <dbReference type="ChEBI" id="CHEBI:15378"/>
        <dbReference type="ChEBI" id="CHEBI:28938"/>
        <dbReference type="ChEBI" id="CHEBI:61032"/>
        <dbReference type="ChEBI" id="CHEBI:61036"/>
        <dbReference type="EC" id="4.3.99.3"/>
    </reaction>
</comment>
<comment type="caution">
    <text evidence="10">The sequence shown here is derived from an EMBL/GenBank/DDBJ whole genome shotgun (WGS) entry which is preliminary data.</text>
</comment>
<feature type="binding site" evidence="8">
    <location>
        <begin position="54"/>
        <end position="56"/>
    </location>
    <ligand>
        <name>S-adenosyl-L-methionine</name>
        <dbReference type="ChEBI" id="CHEBI:59789"/>
    </ligand>
</feature>
<dbReference type="GO" id="GO:0008616">
    <property type="term" value="P:tRNA queuosine(34) biosynthetic process"/>
    <property type="evidence" value="ECO:0007669"/>
    <property type="project" value="UniProtKB-UniRule"/>
</dbReference>
<keyword evidence="5 8" id="KW-0408">Iron</keyword>
<evidence type="ECO:0000256" key="8">
    <source>
        <dbReference type="HAMAP-Rule" id="MF_00917"/>
    </source>
</evidence>
<dbReference type="EC" id="4.3.99.3" evidence="8"/>
<dbReference type="InterPro" id="IPR007197">
    <property type="entry name" value="rSAM"/>
</dbReference>
<comment type="caution">
    <text evidence="8">Lacks conserved residue(s) required for the propagation of feature annotation.</text>
</comment>
<dbReference type="HAMAP" id="MF_00917">
    <property type="entry name" value="QueE"/>
    <property type="match status" value="1"/>
</dbReference>
<dbReference type="PROSITE" id="PS51918">
    <property type="entry name" value="RADICAL_SAM"/>
    <property type="match status" value="1"/>
</dbReference>